<protein>
    <submittedName>
        <fullName evidence="1">Uncharacterized protein</fullName>
    </submittedName>
</protein>
<evidence type="ECO:0000313" key="2">
    <source>
        <dbReference type="Proteomes" id="UP000601435"/>
    </source>
</evidence>
<evidence type="ECO:0000313" key="1">
    <source>
        <dbReference type="EMBL" id="CAE7269788.1"/>
    </source>
</evidence>
<keyword evidence="2" id="KW-1185">Reference proteome</keyword>
<dbReference type="Proteomes" id="UP000601435">
    <property type="component" value="Unassembled WGS sequence"/>
</dbReference>
<name>A0A812MQK8_9DINO</name>
<dbReference type="OrthoDB" id="433053at2759"/>
<organism evidence="1 2">
    <name type="scientific">Symbiodinium necroappetens</name>
    <dbReference type="NCBI Taxonomy" id="1628268"/>
    <lineage>
        <taxon>Eukaryota</taxon>
        <taxon>Sar</taxon>
        <taxon>Alveolata</taxon>
        <taxon>Dinophyceae</taxon>
        <taxon>Suessiales</taxon>
        <taxon>Symbiodiniaceae</taxon>
        <taxon>Symbiodinium</taxon>
    </lineage>
</organism>
<comment type="caution">
    <text evidence="1">The sequence shown here is derived from an EMBL/GenBank/DDBJ whole genome shotgun (WGS) entry which is preliminary data.</text>
</comment>
<reference evidence="1" key="1">
    <citation type="submission" date="2021-02" db="EMBL/GenBank/DDBJ databases">
        <authorList>
            <person name="Dougan E. K."/>
            <person name="Rhodes N."/>
            <person name="Thang M."/>
            <person name="Chan C."/>
        </authorList>
    </citation>
    <scope>NUCLEOTIDE SEQUENCE</scope>
</reference>
<gene>
    <name evidence="1" type="ORF">SNEC2469_LOCUS6438</name>
</gene>
<proteinExistence type="predicted"/>
<accession>A0A812MQK8</accession>
<dbReference type="EMBL" id="CAJNJA010011284">
    <property type="protein sequence ID" value="CAE7269788.1"/>
    <property type="molecule type" value="Genomic_DNA"/>
</dbReference>
<sequence>MGVEHAAAAAAFGGSSCVVAYGATGEVLRQLDLDRFCQRLSRISWSFPLLVFGFLLPGSQEERLLASTTPAEIGAFELGHLVIEGARVVPEPTPTFIRLCPHESDGRLEGAMATRTVDEAFCRGLLAGARVGKPLPMLYYLDRTEEPTWRALGYLLQCRRNGFMVILPLEVSVKAQLQAAAEDAEIEPPIFAELEVECETHRKRPVGPVTALFCDLPWAALGSFRKAQTGRVALVTHTILSSDRAVVRPLVESALEVADRWVSDSLVGEAAETGLAEYVTGESGEEFEPEPVRVSVLSCKGWRPKLPSLLHRRRRQQDDNHELLLHELCSRPKQANPSWARPQKALGEDVALHEQDLEANEGELDFAGGSNEALLKLLATQTQLLAKLATPKAVDPITSALGSGGGSGSEGANVSGARGMVAREAYLKALEKPTEFSAAIARRAQAELGWSQQTPGMMRSYLERKVPLKDHRTLTLMGFYLAHMWEAARESGNIEFESWASRGLLMVEQWAIDNGRSQAAWLLSGLPASQ</sequence>
<dbReference type="AlphaFoldDB" id="A0A812MQK8"/>